<reference evidence="3 4" key="1">
    <citation type="submission" date="2016-07" db="EMBL/GenBank/DDBJ databases">
        <title>Pervasive Adenine N6-methylation of Active Genes in Fungi.</title>
        <authorList>
            <consortium name="DOE Joint Genome Institute"/>
            <person name="Mondo S.J."/>
            <person name="Dannebaum R.O."/>
            <person name="Kuo R.C."/>
            <person name="Labutti K."/>
            <person name="Haridas S."/>
            <person name="Kuo A."/>
            <person name="Salamov A."/>
            <person name="Ahrendt S.R."/>
            <person name="Lipzen A."/>
            <person name="Sullivan W."/>
            <person name="Andreopoulos W.B."/>
            <person name="Clum A."/>
            <person name="Lindquist E."/>
            <person name="Daum C."/>
            <person name="Ramamoorthy G.K."/>
            <person name="Gryganskyi A."/>
            <person name="Culley D."/>
            <person name="Magnuson J.K."/>
            <person name="James T.Y."/>
            <person name="O'Malley M.A."/>
            <person name="Stajich J.E."/>
            <person name="Spatafora J.W."/>
            <person name="Visel A."/>
            <person name="Grigoriev I.V."/>
        </authorList>
    </citation>
    <scope>NUCLEOTIDE SEQUENCE [LARGE SCALE GENOMIC DNA]</scope>
    <source>
        <strain evidence="3 4">CBS 129021</strain>
    </source>
</reference>
<proteinExistence type="predicted"/>
<feature type="transmembrane region" description="Helical" evidence="2">
    <location>
        <begin position="12"/>
        <end position="31"/>
    </location>
</feature>
<evidence type="ECO:0000313" key="3">
    <source>
        <dbReference type="EMBL" id="ORY56336.1"/>
    </source>
</evidence>
<dbReference type="AlphaFoldDB" id="A0A1Y2DB37"/>
<dbReference type="RefSeq" id="XP_040710053.1">
    <property type="nucleotide sequence ID" value="XM_040857773.1"/>
</dbReference>
<protein>
    <recommendedName>
        <fullName evidence="5">Modin</fullName>
    </recommendedName>
</protein>
<keyword evidence="4" id="KW-1185">Reference proteome</keyword>
<organism evidence="3 4">
    <name type="scientific">Pseudomassariella vexata</name>
    <dbReference type="NCBI Taxonomy" id="1141098"/>
    <lineage>
        <taxon>Eukaryota</taxon>
        <taxon>Fungi</taxon>
        <taxon>Dikarya</taxon>
        <taxon>Ascomycota</taxon>
        <taxon>Pezizomycotina</taxon>
        <taxon>Sordariomycetes</taxon>
        <taxon>Xylariomycetidae</taxon>
        <taxon>Amphisphaeriales</taxon>
        <taxon>Pseudomassariaceae</taxon>
        <taxon>Pseudomassariella</taxon>
    </lineage>
</organism>
<evidence type="ECO:0000256" key="1">
    <source>
        <dbReference type="SAM" id="MobiDB-lite"/>
    </source>
</evidence>
<dbReference type="EMBL" id="MCFJ01000023">
    <property type="protein sequence ID" value="ORY56336.1"/>
    <property type="molecule type" value="Genomic_DNA"/>
</dbReference>
<sequence length="659" mass="75140">MGDGNEVENELALAALVVAVVAFIVATIQLAQSIIAGARGLPNCDTRVMGKWAELTSWKFRWRQLRLEINFEAPVIFLSSNDNKLGPVKDNDVIWYIDGSLQSCDDTRVELTDDINTRLSRERVHTVENELASWVKLLGAIQKMERYSRDWESTIWKEARMPRPDSHDGVLTLAVGVQSKKRSFDANPTVKKPYATTTLCHIIELAAILGMYWKEINRDQNKYRAEGNGYSLLGSRLDDFGIVFVFEQSGWDKFREERIIPTREVKEMCFGNIPTIYREKNRPEDEVWNQPFNEQKSLQTLQLGSRKEISDALQLIGCNTSTQLFYLQEKHKETHLFSVTFEILGMLGRTLHIPSRCFTYLPNPSIFPWNRNSFSLRRMLNEFHEHILGDVNIFAREGRKLPDEIESINALASGLNQDLPRHQDTNFLPQHLDKIHEALEETDKLLSAKKIDNQVVLDVMRRHLQEVLLAINTTAAQVTGAQNPPSPTTRTRGVTFDDLLNVPPENREREFMKKYFVEIRSRVISTSDDEKDDPAVGASLDIHKNSEQQQQQTHYQGRDQRNGQLSPGSKEEGGANPQQALKLVLATPSHASPVASSLANKGSGTGTLLKNEFEIRRNNVWCTLVFRMICWLLLHNFNTKDVQLSKSELIGSRLPVYIM</sequence>
<name>A0A1Y2DB37_9PEZI</name>
<dbReference type="STRING" id="1141098.A0A1Y2DB37"/>
<evidence type="ECO:0000256" key="2">
    <source>
        <dbReference type="SAM" id="Phobius"/>
    </source>
</evidence>
<evidence type="ECO:0000313" key="4">
    <source>
        <dbReference type="Proteomes" id="UP000193689"/>
    </source>
</evidence>
<evidence type="ECO:0008006" key="5">
    <source>
        <dbReference type="Google" id="ProtNLM"/>
    </source>
</evidence>
<dbReference type="GeneID" id="63773985"/>
<dbReference type="OrthoDB" id="5227693at2759"/>
<feature type="region of interest" description="Disordered" evidence="1">
    <location>
        <begin position="545"/>
        <end position="576"/>
    </location>
</feature>
<keyword evidence="2" id="KW-0812">Transmembrane</keyword>
<accession>A0A1Y2DB37</accession>
<gene>
    <name evidence="3" type="ORF">BCR38DRAFT_402491</name>
</gene>
<keyword evidence="2" id="KW-1133">Transmembrane helix</keyword>
<dbReference type="Proteomes" id="UP000193689">
    <property type="component" value="Unassembled WGS sequence"/>
</dbReference>
<comment type="caution">
    <text evidence="3">The sequence shown here is derived from an EMBL/GenBank/DDBJ whole genome shotgun (WGS) entry which is preliminary data.</text>
</comment>
<dbReference type="InParanoid" id="A0A1Y2DB37"/>
<keyword evidence="2" id="KW-0472">Membrane</keyword>